<dbReference type="GeneID" id="28970144"/>
<dbReference type="GO" id="GO:0043047">
    <property type="term" value="F:single-stranded telomeric DNA binding"/>
    <property type="evidence" value="ECO:0007669"/>
    <property type="project" value="InterPro"/>
</dbReference>
<evidence type="ECO:0000256" key="1">
    <source>
        <dbReference type="SAM" id="MobiDB-lite"/>
    </source>
</evidence>
<dbReference type="EMBL" id="KI894034">
    <property type="protein sequence ID" value="OBR82888.1"/>
    <property type="molecule type" value="Genomic_DNA"/>
</dbReference>
<reference evidence="3" key="2">
    <citation type="submission" date="2013-07" db="EMBL/GenBank/DDBJ databases">
        <authorList>
            <consortium name="The Broad Institute Genome Sequencing Platform"/>
            <person name="Cuomo C."/>
            <person name="Litvintseva A."/>
            <person name="Chen Y."/>
            <person name="Heitman J."/>
            <person name="Sun S."/>
            <person name="Springer D."/>
            <person name="Dromer F."/>
            <person name="Young S.K."/>
            <person name="Zeng Q."/>
            <person name="Gargeya S."/>
            <person name="Fitzgerald M."/>
            <person name="Abouelleil A."/>
            <person name="Alvarado L."/>
            <person name="Berlin A.M."/>
            <person name="Chapman S.B."/>
            <person name="Dewar J."/>
            <person name="Goldberg J."/>
            <person name="Griggs A."/>
            <person name="Gujja S."/>
            <person name="Hansen M."/>
            <person name="Howarth C."/>
            <person name="Imamovic A."/>
            <person name="Larimer J."/>
            <person name="McCowan C."/>
            <person name="Murphy C."/>
            <person name="Pearson M."/>
            <person name="Priest M."/>
            <person name="Roberts A."/>
            <person name="Saif S."/>
            <person name="Shea T."/>
            <person name="Sykes S."/>
            <person name="Wortman J."/>
            <person name="Nusbaum C."/>
            <person name="Birren B."/>
        </authorList>
    </citation>
    <scope>NUCLEOTIDE SEQUENCE</scope>
    <source>
        <strain evidence="3">CBS 10117</strain>
    </source>
</reference>
<gene>
    <name evidence="2" type="ORF">I303_06445</name>
    <name evidence="3" type="ORF">I303_107044</name>
</gene>
<dbReference type="AlphaFoldDB" id="A0A1A5ZYL2"/>
<organism evidence="2">
    <name type="scientific">Kwoniella dejecticola CBS 10117</name>
    <dbReference type="NCBI Taxonomy" id="1296121"/>
    <lineage>
        <taxon>Eukaryota</taxon>
        <taxon>Fungi</taxon>
        <taxon>Dikarya</taxon>
        <taxon>Basidiomycota</taxon>
        <taxon>Agaricomycotina</taxon>
        <taxon>Tremellomycetes</taxon>
        <taxon>Tremellales</taxon>
        <taxon>Cryptococcaceae</taxon>
        <taxon>Kwoniella</taxon>
    </lineage>
</organism>
<name>A0A1A5ZYL2_9TREE</name>
<proteinExistence type="predicted"/>
<evidence type="ECO:0000313" key="3">
    <source>
        <dbReference type="EMBL" id="WWC64434.1"/>
    </source>
</evidence>
<dbReference type="VEuPathDB" id="FungiDB:I303_06445"/>
<dbReference type="OrthoDB" id="3258172at2759"/>
<dbReference type="Pfam" id="PF12658">
    <property type="entry name" value="Ten1"/>
    <property type="match status" value="1"/>
</dbReference>
<accession>A0A1A5ZYL2</accession>
<evidence type="ECO:0000313" key="4">
    <source>
        <dbReference type="Proteomes" id="UP000078595"/>
    </source>
</evidence>
<dbReference type="GO" id="GO:1990879">
    <property type="term" value="C:CST complex"/>
    <property type="evidence" value="ECO:0007669"/>
    <property type="project" value="InterPro"/>
</dbReference>
<keyword evidence="4" id="KW-1185">Reference proteome</keyword>
<reference evidence="3" key="3">
    <citation type="submission" date="2024-02" db="EMBL/GenBank/DDBJ databases">
        <title>Comparative genomics of Cryptococcus and Kwoniella reveals pathogenesis evolution and contrasting modes of karyotype evolution via chromosome fusion or intercentromeric recombination.</title>
        <authorList>
            <person name="Coelho M.A."/>
            <person name="David-Palma M."/>
            <person name="Shea T."/>
            <person name="Bowers K."/>
            <person name="McGinley-Smith S."/>
            <person name="Mohammad A.W."/>
            <person name="Gnirke A."/>
            <person name="Yurkov A.M."/>
            <person name="Nowrousian M."/>
            <person name="Sun S."/>
            <person name="Cuomo C.A."/>
            <person name="Heitman J."/>
        </authorList>
    </citation>
    <scope>NUCLEOTIDE SEQUENCE</scope>
    <source>
        <strain evidence="3">CBS 10117</strain>
    </source>
</reference>
<protein>
    <submittedName>
        <fullName evidence="2">Uncharacterized protein</fullName>
    </submittedName>
</protein>
<dbReference type="InterPro" id="IPR024222">
    <property type="entry name" value="Ten1_fungal"/>
</dbReference>
<dbReference type="Proteomes" id="UP000078595">
    <property type="component" value="Chromosome 9"/>
</dbReference>
<evidence type="ECO:0000313" key="2">
    <source>
        <dbReference type="EMBL" id="OBR82888.1"/>
    </source>
</evidence>
<feature type="compositionally biased region" description="Acidic residues" evidence="1">
    <location>
        <begin position="207"/>
        <end position="218"/>
    </location>
</feature>
<feature type="region of interest" description="Disordered" evidence="1">
    <location>
        <begin position="207"/>
        <end position="226"/>
    </location>
</feature>
<dbReference type="EMBL" id="CP144538">
    <property type="protein sequence ID" value="WWC64434.1"/>
    <property type="molecule type" value="Genomic_DNA"/>
</dbReference>
<sequence>MVDAQRNHLIALPPPNPPSDLIASARFLPLHGIDDSHRGKKLRFVGQVLAFHPPTSLLLLTSFPAISSPHSPSPTILVDISAPLLGQSPSSTDVSASAEAFPRHGHESMVVDGANGRRERAHLVNRESLSLSRGEWVNVVGWLEGDGQRMIRKVKTSSSYAKPLPIILEAIHISNSRPPPSDAMYRGNSPTWDGVRTAGPVEVIIVDDDEEEKDDDVVEVTPRPKR</sequence>
<dbReference type="GO" id="GO:0016233">
    <property type="term" value="P:telomere capping"/>
    <property type="evidence" value="ECO:0007669"/>
    <property type="project" value="InterPro"/>
</dbReference>
<dbReference type="KEGG" id="kdj:28970144"/>
<dbReference type="RefSeq" id="XP_018260730.1">
    <property type="nucleotide sequence ID" value="XM_018409727.1"/>
</dbReference>
<reference evidence="2" key="1">
    <citation type="submission" date="2013-07" db="EMBL/GenBank/DDBJ databases">
        <title>The Genome Sequence of Cryptococcus dejecticola CBS10117.</title>
        <authorList>
            <consortium name="The Broad Institute Genome Sequencing Platform"/>
            <person name="Cuomo C."/>
            <person name="Litvintseva A."/>
            <person name="Chen Y."/>
            <person name="Heitman J."/>
            <person name="Sun S."/>
            <person name="Springer D."/>
            <person name="Dromer F."/>
            <person name="Young S.K."/>
            <person name="Zeng Q."/>
            <person name="Gargeya S."/>
            <person name="Fitzgerald M."/>
            <person name="Abouelleil A."/>
            <person name="Alvarado L."/>
            <person name="Berlin A.M."/>
            <person name="Chapman S.B."/>
            <person name="Dewar J."/>
            <person name="Goldberg J."/>
            <person name="Griggs A."/>
            <person name="Gujja S."/>
            <person name="Hansen M."/>
            <person name="Howarth C."/>
            <person name="Imamovic A."/>
            <person name="Larimer J."/>
            <person name="McCowan C."/>
            <person name="Murphy C."/>
            <person name="Pearson M."/>
            <person name="Priest M."/>
            <person name="Roberts A."/>
            <person name="Saif S."/>
            <person name="Shea T."/>
            <person name="Sykes S."/>
            <person name="Wortman J."/>
            <person name="Nusbaum C."/>
            <person name="Birren B."/>
        </authorList>
    </citation>
    <scope>NUCLEOTIDE SEQUENCE [LARGE SCALE GENOMIC DNA]</scope>
    <source>
        <strain evidence="2">CBS 10117</strain>
    </source>
</reference>